<proteinExistence type="inferred from homology"/>
<dbReference type="GO" id="GO:0006508">
    <property type="term" value="P:proteolysis"/>
    <property type="evidence" value="ECO:0007669"/>
    <property type="project" value="InterPro"/>
</dbReference>
<evidence type="ECO:0000256" key="1">
    <source>
        <dbReference type="ARBA" id="ARBA00010088"/>
    </source>
</evidence>
<dbReference type="InterPro" id="IPR002410">
    <property type="entry name" value="Peptidase_S33"/>
</dbReference>
<gene>
    <name evidence="4" type="ORF">DQ384_16565</name>
</gene>
<sequence length="284" mass="30046">MRSDVLAVPGARIYYEVQGSGPLLLVLQGGEGDAERTKGLVGRLVGEHTVVTYDRRGLSRSSPDDPDAPLTVETHADDVHRLLAALTSEPALLLGSSYGGLVGLVLAARHPGQVRTLVAHEPPALSLLPEAARAGADATFGELEKTYREEGWAAAFKMLAEVTGAGFADREPDVELPAPLSKQRIANMHFFFTHDIPAARHCELDVPAIAALKGTATRVVPAAGGTTAPGFFDHLCATELARLLGTEVATFPGGHNGLTSHPRAFAARLREVLAIRGVRRPGRP</sequence>
<dbReference type="SUPFAM" id="SSF53474">
    <property type="entry name" value="alpha/beta-Hydrolases"/>
    <property type="match status" value="1"/>
</dbReference>
<dbReference type="GO" id="GO:0004177">
    <property type="term" value="F:aminopeptidase activity"/>
    <property type="evidence" value="ECO:0007669"/>
    <property type="project" value="UniProtKB-EC"/>
</dbReference>
<dbReference type="PRINTS" id="PR00793">
    <property type="entry name" value="PROAMNOPTASE"/>
</dbReference>
<name>A0A367FLC3_9ACTN</name>
<accession>A0A367FLC3</accession>
<dbReference type="EMBL" id="QOIL01000008">
    <property type="protein sequence ID" value="RCG30425.1"/>
    <property type="molecule type" value="Genomic_DNA"/>
</dbReference>
<dbReference type="InterPro" id="IPR000073">
    <property type="entry name" value="AB_hydrolase_1"/>
</dbReference>
<dbReference type="PANTHER" id="PTHR43433:SF5">
    <property type="entry name" value="AB HYDROLASE-1 DOMAIN-CONTAINING PROTEIN"/>
    <property type="match status" value="1"/>
</dbReference>
<dbReference type="GO" id="GO:0004806">
    <property type="term" value="F:triacylglycerol lipase activity"/>
    <property type="evidence" value="ECO:0007669"/>
    <property type="project" value="TreeGrafter"/>
</dbReference>
<evidence type="ECO:0000259" key="3">
    <source>
        <dbReference type="Pfam" id="PF00561"/>
    </source>
</evidence>
<dbReference type="OrthoDB" id="3210164at2"/>
<feature type="domain" description="AB hydrolase-1" evidence="3">
    <location>
        <begin position="22"/>
        <end position="134"/>
    </location>
</feature>
<dbReference type="Gene3D" id="3.40.50.1820">
    <property type="entry name" value="alpha/beta hydrolase"/>
    <property type="match status" value="1"/>
</dbReference>
<keyword evidence="5" id="KW-1185">Reference proteome</keyword>
<dbReference type="Proteomes" id="UP000253094">
    <property type="component" value="Unassembled WGS sequence"/>
</dbReference>
<dbReference type="PRINTS" id="PR00111">
    <property type="entry name" value="ABHYDROLASE"/>
</dbReference>
<reference evidence="4 5" key="1">
    <citation type="submission" date="2018-06" db="EMBL/GenBank/DDBJ databases">
        <title>Sphaerisporangium craniellae sp. nov., isolated from a marine sponge in the South China Sea.</title>
        <authorList>
            <person name="Li L."/>
        </authorList>
    </citation>
    <scope>NUCLEOTIDE SEQUENCE [LARGE SCALE GENOMIC DNA]</scope>
    <source>
        <strain evidence="4 5">CCTCC AA 208026</strain>
    </source>
</reference>
<evidence type="ECO:0000313" key="4">
    <source>
        <dbReference type="EMBL" id="RCG30425.1"/>
    </source>
</evidence>
<comment type="caution">
    <text evidence="4">The sequence shown here is derived from an EMBL/GenBank/DDBJ whole genome shotgun (WGS) entry which is preliminary data.</text>
</comment>
<dbReference type="InterPro" id="IPR050471">
    <property type="entry name" value="AB_hydrolase"/>
</dbReference>
<dbReference type="Pfam" id="PF00561">
    <property type="entry name" value="Abhydrolase_1"/>
    <property type="match status" value="1"/>
</dbReference>
<dbReference type="InterPro" id="IPR029058">
    <property type="entry name" value="AB_hydrolase_fold"/>
</dbReference>
<evidence type="ECO:0000313" key="5">
    <source>
        <dbReference type="Proteomes" id="UP000253094"/>
    </source>
</evidence>
<dbReference type="PANTHER" id="PTHR43433">
    <property type="entry name" value="HYDROLASE, ALPHA/BETA FOLD FAMILY PROTEIN"/>
    <property type="match status" value="1"/>
</dbReference>
<protein>
    <submittedName>
        <fullName evidence="4">Alpha/beta hydrolase</fullName>
    </submittedName>
</protein>
<organism evidence="4 5">
    <name type="scientific">Sphaerisporangium album</name>
    <dbReference type="NCBI Taxonomy" id="509200"/>
    <lineage>
        <taxon>Bacteria</taxon>
        <taxon>Bacillati</taxon>
        <taxon>Actinomycetota</taxon>
        <taxon>Actinomycetes</taxon>
        <taxon>Streptosporangiales</taxon>
        <taxon>Streptosporangiaceae</taxon>
        <taxon>Sphaerisporangium</taxon>
    </lineage>
</organism>
<dbReference type="GO" id="GO:0046503">
    <property type="term" value="P:glycerolipid catabolic process"/>
    <property type="evidence" value="ECO:0007669"/>
    <property type="project" value="TreeGrafter"/>
</dbReference>
<evidence type="ECO:0000256" key="2">
    <source>
        <dbReference type="ARBA" id="ARBA00022801"/>
    </source>
</evidence>
<keyword evidence="2 4" id="KW-0378">Hydrolase</keyword>
<comment type="similarity">
    <text evidence="1">Belongs to the peptidase S33 family.</text>
</comment>
<dbReference type="AlphaFoldDB" id="A0A367FLC3"/>